<keyword evidence="1" id="KW-0732">Signal</keyword>
<name>A0AAE6FXY5_MYXXA</name>
<dbReference type="EMBL" id="CP017174">
    <property type="protein sequence ID" value="QDE67004.1"/>
    <property type="molecule type" value="Genomic_DNA"/>
</dbReference>
<feature type="signal peptide" evidence="1">
    <location>
        <begin position="1"/>
        <end position="21"/>
    </location>
</feature>
<proteinExistence type="predicted"/>
<evidence type="ECO:0000313" key="2">
    <source>
        <dbReference type="EMBL" id="QDE67004.1"/>
    </source>
</evidence>
<dbReference type="AlphaFoldDB" id="A0AAE6FXY5"/>
<evidence type="ECO:0000256" key="1">
    <source>
        <dbReference type="SAM" id="SignalP"/>
    </source>
</evidence>
<organism evidence="2 3">
    <name type="scientific">Myxococcus xanthus</name>
    <dbReference type="NCBI Taxonomy" id="34"/>
    <lineage>
        <taxon>Bacteria</taxon>
        <taxon>Pseudomonadati</taxon>
        <taxon>Myxococcota</taxon>
        <taxon>Myxococcia</taxon>
        <taxon>Myxococcales</taxon>
        <taxon>Cystobacterineae</taxon>
        <taxon>Myxococcaceae</taxon>
        <taxon>Myxococcus</taxon>
    </lineage>
</organism>
<dbReference type="Proteomes" id="UP000320179">
    <property type="component" value="Chromosome"/>
</dbReference>
<feature type="chain" id="PRO_5041933260" description="Lipoprotein" evidence="1">
    <location>
        <begin position="22"/>
        <end position="126"/>
    </location>
</feature>
<protein>
    <recommendedName>
        <fullName evidence="4">Lipoprotein</fullName>
    </recommendedName>
</protein>
<reference evidence="2 3" key="1">
    <citation type="journal article" date="2019" name="Science">
        <title>Social genes are selection hotspots in kin groups of a soil microbe.</title>
        <authorList>
            <person name="Wielgoss S."/>
            <person name="Wolfensberger R."/>
            <person name="Sun L."/>
            <person name="Fiegna F."/>
            <person name="Velicer G.J."/>
        </authorList>
    </citation>
    <scope>NUCLEOTIDE SEQUENCE [LARGE SCALE GENOMIC DNA]</scope>
    <source>
        <strain evidence="2 3">MC3.5.9c15</strain>
    </source>
</reference>
<accession>A0AAE6FXY5</accession>
<evidence type="ECO:0000313" key="3">
    <source>
        <dbReference type="Proteomes" id="UP000320179"/>
    </source>
</evidence>
<evidence type="ECO:0008006" key="4">
    <source>
        <dbReference type="Google" id="ProtNLM"/>
    </source>
</evidence>
<sequence length="126" mass="13644">MKMNPRGYLALLAVMSLSSLACGDSDPEEAVTISQGVYGMTSYVNDVCSSGCERDPRSMTLLVKSLPQDTDVASVTSNEDGFYEVALALGDYRICTTFGRCTDFSVGNNEVVRLDYEMSVGPGWSR</sequence>
<gene>
    <name evidence="2" type="ORF">BHS09_08255</name>
</gene>
<dbReference type="PROSITE" id="PS51257">
    <property type="entry name" value="PROKAR_LIPOPROTEIN"/>
    <property type="match status" value="1"/>
</dbReference>